<comment type="caution">
    <text evidence="2">The sequence shown here is derived from an EMBL/GenBank/DDBJ whole genome shotgun (WGS) entry which is preliminary data.</text>
</comment>
<dbReference type="EMBL" id="VIGD01000003">
    <property type="protein sequence ID" value="TQE91870.1"/>
    <property type="molecule type" value="Genomic_DNA"/>
</dbReference>
<protein>
    <submittedName>
        <fullName evidence="2">Type I-B CRISPR-associated protein Cas8b1/Cst1</fullName>
    </submittedName>
</protein>
<dbReference type="Pfam" id="PF09706">
    <property type="entry name" value="Cas_CXXC_CXXC"/>
    <property type="match status" value="1"/>
</dbReference>
<dbReference type="Proteomes" id="UP000315753">
    <property type="component" value="Unassembled WGS sequence"/>
</dbReference>
<evidence type="ECO:0000313" key="3">
    <source>
        <dbReference type="Proteomes" id="UP000315753"/>
    </source>
</evidence>
<gene>
    <name evidence="2" type="primary">cas8a1</name>
    <name evidence="2" type="ORF">FKZ59_03135</name>
</gene>
<organism evidence="2 3">
    <name type="scientific">Ureibacillus terrenus</name>
    <dbReference type="NCBI Taxonomy" id="118246"/>
    <lineage>
        <taxon>Bacteria</taxon>
        <taxon>Bacillati</taxon>
        <taxon>Bacillota</taxon>
        <taxon>Bacilli</taxon>
        <taxon>Bacillales</taxon>
        <taxon>Caryophanaceae</taxon>
        <taxon>Ureibacillus</taxon>
    </lineage>
</organism>
<proteinExistence type="predicted"/>
<feature type="domain" description="CRISPR-associated protein CXXC-CXXC" evidence="1">
    <location>
        <begin position="76"/>
        <end position="139"/>
    </location>
</feature>
<evidence type="ECO:0000313" key="2">
    <source>
        <dbReference type="EMBL" id="TQE91870.1"/>
    </source>
</evidence>
<dbReference type="OrthoDB" id="5540852at2"/>
<dbReference type="InterPro" id="IPR019121">
    <property type="entry name" value="CRISPR-assoc_CXXC-CXXC_dom"/>
</dbReference>
<name>A0A540V538_9BACL</name>
<accession>A0A540V538</accession>
<evidence type="ECO:0000259" key="1">
    <source>
        <dbReference type="Pfam" id="PF09706"/>
    </source>
</evidence>
<dbReference type="AlphaFoldDB" id="A0A540V538"/>
<dbReference type="NCBIfam" id="TIGR01908">
    <property type="entry name" value="cas_CXXC_CXXC"/>
    <property type="match status" value="1"/>
</dbReference>
<keyword evidence="3" id="KW-1185">Reference proteome</keyword>
<dbReference type="InterPro" id="IPR010180">
    <property type="entry name" value="CRISPR-assoc_prot_CXXC-CXXC"/>
</dbReference>
<reference evidence="2 3" key="1">
    <citation type="submission" date="2019-06" db="EMBL/GenBank/DDBJ databases">
        <title>Genome sequence of Ureibacillus terrenus.</title>
        <authorList>
            <person name="Maclea K.S."/>
            <person name="Simoes M."/>
        </authorList>
    </citation>
    <scope>NUCLEOTIDE SEQUENCE [LARGE SCALE GENOMIC DNA]</scope>
    <source>
        <strain evidence="2 3">ATCC BAA-384</strain>
    </source>
</reference>
<sequence>MLELISNIIAHLRHPQAKRYLVPRILSYNLIQGFWTNVSFLHKTANKKDIYKTYDEYFTNAALNFLEKKKDEKKYEKNKFHCATCENKMSTVSEAFDLTWLQRIGVDAARKSSHYWDHQRDIFICPVCNLVYSCLPFGFRIVKGKGFFINNNRSVDELISVNSVSLGDGQQEVTRDELESMAYYKIIDFMVNQTESRKDLEIENIQIVKYDRDMESRPYTYNILSRHKLMLIDECKKEFQHLVGKFAKLDDEYISLYQEVINRLYKGQSFTDLIYRLIRQVIDGKYNNITNIYYILKISNHQYKGGVHFMQTEELNKVRSYGFYLKKAYASQETKLNGISYRLLNALKVKNPSKFMETLLQAYSYKKMEIPSIFVQILNDERKFETIGYAFLLGLHGYEGNTDKEEIKHG</sequence>